<gene>
    <name evidence="1" type="ORF">N3K66_004078</name>
</gene>
<organism evidence="1 2">
    <name type="scientific">Trichothecium roseum</name>
    <dbReference type="NCBI Taxonomy" id="47278"/>
    <lineage>
        <taxon>Eukaryota</taxon>
        <taxon>Fungi</taxon>
        <taxon>Dikarya</taxon>
        <taxon>Ascomycota</taxon>
        <taxon>Pezizomycotina</taxon>
        <taxon>Sordariomycetes</taxon>
        <taxon>Hypocreomycetidae</taxon>
        <taxon>Hypocreales</taxon>
        <taxon>Hypocreales incertae sedis</taxon>
        <taxon>Trichothecium</taxon>
    </lineage>
</organism>
<name>A0ACC0V776_9HYPO</name>
<evidence type="ECO:0000313" key="1">
    <source>
        <dbReference type="EMBL" id="KAI9902261.1"/>
    </source>
</evidence>
<reference evidence="1" key="1">
    <citation type="submission" date="2022-10" db="EMBL/GenBank/DDBJ databases">
        <title>Complete Genome of Trichothecium roseum strain YXFP-22015, a Plant Pathogen Isolated from Citrus.</title>
        <authorList>
            <person name="Wang Y."/>
            <person name="Zhu L."/>
        </authorList>
    </citation>
    <scope>NUCLEOTIDE SEQUENCE</scope>
    <source>
        <strain evidence="1">YXFP-22015</strain>
    </source>
</reference>
<sequence length="426" mass="46897">MSFDEKNDFGAVLENAFINPTGGMLKDVNIIDEAGKETGEKKPRFIIQSNGYLDVKVYVAAGMVFPSSKESFEGLHSKEKLKKLIELDSSIYQETEDAMVSVYQHCHAFNSNALPNFRRITMETKEYSEFAIRQLTGLDGSSFVDMLDILTSDAYGKAGSENSDEFQGATQAASQILLDLSKEANVKSEKIKALVKEISSFSLQVESDQQSISAVTAKFNGTDGKPGYAAKLSAGLTQLRKDIKTAAEAAKKAHDEWESDNATAQWSAAYVWIPIWGWIAGTTVAVVFNKSAMKAWEEYQKQLTTEANKNTEVKALQDVIEDVDLLASQNNTIGQKMTKAIVALKEIQKLFEQMAKDLYLAGSMMGAADGLVRQGLWSRKRTLRPRVDDAVKSWQSAADACDELMATDDNISVYGITPDVTPPKVQ</sequence>
<keyword evidence="2" id="KW-1185">Reference proteome</keyword>
<comment type="caution">
    <text evidence="1">The sequence shown here is derived from an EMBL/GenBank/DDBJ whole genome shotgun (WGS) entry which is preliminary data.</text>
</comment>
<dbReference type="Proteomes" id="UP001163324">
    <property type="component" value="Chromosome 3"/>
</dbReference>
<accession>A0ACC0V776</accession>
<protein>
    <submittedName>
        <fullName evidence="1">Uncharacterized protein</fullName>
    </submittedName>
</protein>
<dbReference type="EMBL" id="CM047942">
    <property type="protein sequence ID" value="KAI9902261.1"/>
    <property type="molecule type" value="Genomic_DNA"/>
</dbReference>
<evidence type="ECO:0000313" key="2">
    <source>
        <dbReference type="Proteomes" id="UP001163324"/>
    </source>
</evidence>
<proteinExistence type="predicted"/>